<dbReference type="GO" id="GO:0005576">
    <property type="term" value="C:extracellular region"/>
    <property type="evidence" value="ECO:0007669"/>
    <property type="project" value="UniProtKB-SubCell"/>
</dbReference>
<dbReference type="Gene3D" id="2.120.10.30">
    <property type="entry name" value="TolB, C-terminal domain"/>
    <property type="match status" value="1"/>
</dbReference>
<dbReference type="InterPro" id="IPR001375">
    <property type="entry name" value="Peptidase_S9_cat"/>
</dbReference>
<evidence type="ECO:0000259" key="11">
    <source>
        <dbReference type="Pfam" id="PF00326"/>
    </source>
</evidence>
<comment type="similarity">
    <text evidence="2">Belongs to the peptidase S9C family.</text>
</comment>
<dbReference type="InterPro" id="IPR011042">
    <property type="entry name" value="6-blade_b-propeller_TolB-like"/>
</dbReference>
<protein>
    <recommendedName>
        <fullName evidence="9">Dipeptidyl-peptidase V</fullName>
    </recommendedName>
</protein>
<accession>A0A9P6GRQ3</accession>
<reference evidence="12" key="1">
    <citation type="journal article" date="2020" name="Mol. Plant Microbe Interact.">
        <title>Genome Sequence of the Biocontrol Agent Coniothyrium minitans strain Conio (IMI 134523).</title>
        <authorList>
            <person name="Patel D."/>
            <person name="Shittu T.A."/>
            <person name="Baroncelli R."/>
            <person name="Muthumeenakshi S."/>
            <person name="Osborne T.H."/>
            <person name="Janganan T.K."/>
            <person name="Sreenivasaprasad S."/>
        </authorList>
    </citation>
    <scope>NUCLEOTIDE SEQUENCE</scope>
    <source>
        <strain evidence="12">Conio</strain>
    </source>
</reference>
<dbReference type="Proteomes" id="UP000756921">
    <property type="component" value="Unassembled WGS sequence"/>
</dbReference>
<evidence type="ECO:0000256" key="9">
    <source>
        <dbReference type="ARBA" id="ARBA00032829"/>
    </source>
</evidence>
<evidence type="ECO:0000256" key="10">
    <source>
        <dbReference type="SAM" id="SignalP"/>
    </source>
</evidence>
<dbReference type="PANTHER" id="PTHR42776:SF11">
    <property type="entry name" value="DIPEPTIDYL-PEPTIDASE 5-RELATED"/>
    <property type="match status" value="1"/>
</dbReference>
<evidence type="ECO:0000256" key="3">
    <source>
        <dbReference type="ARBA" id="ARBA00022525"/>
    </source>
</evidence>
<evidence type="ECO:0000256" key="1">
    <source>
        <dbReference type="ARBA" id="ARBA00004613"/>
    </source>
</evidence>
<gene>
    <name evidence="12" type="ORF">PMIN01_01929</name>
</gene>
<organism evidence="12 13">
    <name type="scientific">Paraphaeosphaeria minitans</name>
    <dbReference type="NCBI Taxonomy" id="565426"/>
    <lineage>
        <taxon>Eukaryota</taxon>
        <taxon>Fungi</taxon>
        <taxon>Dikarya</taxon>
        <taxon>Ascomycota</taxon>
        <taxon>Pezizomycotina</taxon>
        <taxon>Dothideomycetes</taxon>
        <taxon>Pleosporomycetidae</taxon>
        <taxon>Pleosporales</taxon>
        <taxon>Massarineae</taxon>
        <taxon>Didymosphaeriaceae</taxon>
        <taxon>Paraphaeosphaeria</taxon>
    </lineage>
</organism>
<dbReference type="PANTHER" id="PTHR42776">
    <property type="entry name" value="SERINE PEPTIDASE S9 FAMILY MEMBER"/>
    <property type="match status" value="1"/>
</dbReference>
<evidence type="ECO:0000313" key="13">
    <source>
        <dbReference type="Proteomes" id="UP000756921"/>
    </source>
</evidence>
<dbReference type="SUPFAM" id="SSF53474">
    <property type="entry name" value="alpha/beta-Hydrolases"/>
    <property type="match status" value="1"/>
</dbReference>
<evidence type="ECO:0000256" key="6">
    <source>
        <dbReference type="ARBA" id="ARBA00022801"/>
    </source>
</evidence>
<dbReference type="OrthoDB" id="416344at2759"/>
<feature type="signal peptide" evidence="10">
    <location>
        <begin position="1"/>
        <end position="17"/>
    </location>
</feature>
<keyword evidence="6" id="KW-0378">Hydrolase</keyword>
<dbReference type="InterPro" id="IPR029058">
    <property type="entry name" value="AB_hydrolase_fold"/>
</dbReference>
<comment type="subcellular location">
    <subcellularLocation>
        <location evidence="1">Secreted</location>
    </subcellularLocation>
</comment>
<keyword evidence="5 10" id="KW-0732">Signal</keyword>
<name>A0A9P6GRQ3_9PLEO</name>
<dbReference type="GO" id="GO:0004252">
    <property type="term" value="F:serine-type endopeptidase activity"/>
    <property type="evidence" value="ECO:0007669"/>
    <property type="project" value="TreeGrafter"/>
</dbReference>
<keyword evidence="13" id="KW-1185">Reference proteome</keyword>
<dbReference type="Pfam" id="PF00326">
    <property type="entry name" value="Peptidase_S9"/>
    <property type="match status" value="1"/>
</dbReference>
<sequence length="729" mass="80393">MVRHFGIVAALAAGAFAITPKQVLQAPRRGAPVPNHSGKLALFSYSQYSFEEQSTTRAWQLLNLETGEITDSGLNSSEVSEAVWIPGTETGVLYINGTNEEVPGGVTLWIGDIAKPAERRQIVASLEAPFSGLKVANTSSGDLRFLVNSLAYPNGTAYNEELAPKARHTGRLYNDIYPRHWDHWLTKQRYAVFGGTLLKASGYGLEDHKVRNLLQDIPFNVTKPESPVQPFGGSGDYDISPDGSTYALLTKAPHLNKANFTASYIYLGAFEGSAAPQALNGPGSEAYEAGNQGASGAPTFSPDSKKLAYYQQDGEYYESDRMKLYIVDINQGGYSTDNESTVKTSGWKGLASDWDRSAGSIAWAPDSKSFYTTAEDYARTRAFHIPLDSEADFQPKNLTSVTSVTGLAVLPDSSLLIAANAIWTSADFYTISTDGTQKTLFSALEVDEDLAGLGSHTLEEFFYNGSLPNFDQQLHALVVKPSNFTEGDKYPLAYIIHGGPQGSNANSWSTRWNFQIWADQGYVVVAPNPTGSTGFGQELTDRIAGEWGSYPYEDVVLGWEYVRDNLSSFIDTKNGIVAGASYGGFMTNWIQGHDLGREFKAIVTHDGISNTESAFTTEELWFMRHDYLGPIWAENTTYSKFNPQNHVANFSTPQFVVHNTLDYRLPESDGLSLFNILQTKGIPSRFLNFPDENHHVIKPENSLFWNTEIFNWINHWSKGHDLDDNAIGR</sequence>
<feature type="chain" id="PRO_5040255268" description="Dipeptidyl-peptidase V" evidence="10">
    <location>
        <begin position="18"/>
        <end position="729"/>
    </location>
</feature>
<dbReference type="SUPFAM" id="SSF82171">
    <property type="entry name" value="DPP6 N-terminal domain-like"/>
    <property type="match status" value="1"/>
</dbReference>
<evidence type="ECO:0000256" key="5">
    <source>
        <dbReference type="ARBA" id="ARBA00022729"/>
    </source>
</evidence>
<dbReference type="FunFam" id="3.40.50.1820:FF:000028">
    <property type="entry name" value="S9 family peptidase"/>
    <property type="match status" value="1"/>
</dbReference>
<evidence type="ECO:0000256" key="4">
    <source>
        <dbReference type="ARBA" id="ARBA00022670"/>
    </source>
</evidence>
<dbReference type="EMBL" id="WJXW01000002">
    <property type="protein sequence ID" value="KAF9739295.1"/>
    <property type="molecule type" value="Genomic_DNA"/>
</dbReference>
<dbReference type="Gene3D" id="3.40.50.1820">
    <property type="entry name" value="alpha/beta hydrolase"/>
    <property type="match status" value="1"/>
</dbReference>
<evidence type="ECO:0000256" key="2">
    <source>
        <dbReference type="ARBA" id="ARBA00010040"/>
    </source>
</evidence>
<keyword evidence="4" id="KW-0645">Protease</keyword>
<keyword evidence="8" id="KW-0325">Glycoprotein</keyword>
<evidence type="ECO:0000313" key="12">
    <source>
        <dbReference type="EMBL" id="KAF9739295.1"/>
    </source>
</evidence>
<evidence type="ECO:0000256" key="7">
    <source>
        <dbReference type="ARBA" id="ARBA00022825"/>
    </source>
</evidence>
<keyword evidence="3" id="KW-0964">Secreted</keyword>
<evidence type="ECO:0000256" key="8">
    <source>
        <dbReference type="ARBA" id="ARBA00023180"/>
    </source>
</evidence>
<comment type="caution">
    <text evidence="12">The sequence shown here is derived from an EMBL/GenBank/DDBJ whole genome shotgun (WGS) entry which is preliminary data.</text>
</comment>
<feature type="domain" description="Peptidase S9 prolyl oligopeptidase catalytic" evidence="11">
    <location>
        <begin position="508"/>
        <end position="718"/>
    </location>
</feature>
<keyword evidence="7" id="KW-0720">Serine protease</keyword>
<dbReference type="AlphaFoldDB" id="A0A9P6GRQ3"/>
<proteinExistence type="inferred from homology"/>
<dbReference type="GO" id="GO:0006508">
    <property type="term" value="P:proteolysis"/>
    <property type="evidence" value="ECO:0007669"/>
    <property type="project" value="UniProtKB-KW"/>
</dbReference>